<sequence>MSMLQIPLCSSQPATMEERNIHNLKSVINSRWRAATDSIKMTKFCGHFENVVSFVIPAEPISFLVSQEETGFKKICSAHVKPFNSVLQFPQMQFSAL</sequence>
<comment type="caution">
    <text evidence="1">The sequence shown here is derived from an EMBL/GenBank/DDBJ whole genome shotgun (WGS) entry which is preliminary data.</text>
</comment>
<evidence type="ECO:0000313" key="2">
    <source>
        <dbReference type="Proteomes" id="UP000499080"/>
    </source>
</evidence>
<dbReference type="Proteomes" id="UP000499080">
    <property type="component" value="Unassembled WGS sequence"/>
</dbReference>
<dbReference type="AlphaFoldDB" id="A0A4Y2AVX0"/>
<keyword evidence="2" id="KW-1185">Reference proteome</keyword>
<name>A0A4Y2AVX0_ARAVE</name>
<accession>A0A4Y2AVX0</accession>
<proteinExistence type="predicted"/>
<dbReference type="EMBL" id="BGPR01000035">
    <property type="protein sequence ID" value="GBL83878.1"/>
    <property type="molecule type" value="Genomic_DNA"/>
</dbReference>
<gene>
    <name evidence="1" type="ORF">AVEN_100789_1</name>
</gene>
<evidence type="ECO:0000313" key="1">
    <source>
        <dbReference type="EMBL" id="GBL83878.1"/>
    </source>
</evidence>
<organism evidence="1 2">
    <name type="scientific">Araneus ventricosus</name>
    <name type="common">Orbweaver spider</name>
    <name type="synonym">Epeira ventricosa</name>
    <dbReference type="NCBI Taxonomy" id="182803"/>
    <lineage>
        <taxon>Eukaryota</taxon>
        <taxon>Metazoa</taxon>
        <taxon>Ecdysozoa</taxon>
        <taxon>Arthropoda</taxon>
        <taxon>Chelicerata</taxon>
        <taxon>Arachnida</taxon>
        <taxon>Araneae</taxon>
        <taxon>Araneomorphae</taxon>
        <taxon>Entelegynae</taxon>
        <taxon>Araneoidea</taxon>
        <taxon>Araneidae</taxon>
        <taxon>Araneus</taxon>
    </lineage>
</organism>
<reference evidence="1 2" key="1">
    <citation type="journal article" date="2019" name="Sci. Rep.">
        <title>Orb-weaving spider Araneus ventricosus genome elucidates the spidroin gene catalogue.</title>
        <authorList>
            <person name="Kono N."/>
            <person name="Nakamura H."/>
            <person name="Ohtoshi R."/>
            <person name="Moran D.A.P."/>
            <person name="Shinohara A."/>
            <person name="Yoshida Y."/>
            <person name="Fujiwara M."/>
            <person name="Mori M."/>
            <person name="Tomita M."/>
            <person name="Arakawa K."/>
        </authorList>
    </citation>
    <scope>NUCLEOTIDE SEQUENCE [LARGE SCALE GENOMIC DNA]</scope>
</reference>
<protein>
    <submittedName>
        <fullName evidence="1">Uncharacterized protein</fullName>
    </submittedName>
</protein>